<protein>
    <recommendedName>
        <fullName evidence="3">Camelysin metallo-endopeptidase</fullName>
    </recommendedName>
</protein>
<dbReference type="EMBL" id="CACRST010000010">
    <property type="protein sequence ID" value="VYS91764.1"/>
    <property type="molecule type" value="Genomic_DNA"/>
</dbReference>
<feature type="signal peptide" evidence="1">
    <location>
        <begin position="1"/>
        <end position="20"/>
    </location>
</feature>
<sequence length="217" mass="23881">MKKRMVKTLTLFGLIGALTAGGTAAYLTDFDQETNTFTVGKVDIDVEEPNWKPDDHDKIVPTEEMKKDPQITNNGKNDAFVYLEVSIPVRNVITANEDGTRNPEAETELFTFNKNSGWTLLSAKKVGANKVYTYNYSKILKAGETTTPLFQTIKFANIIEGQLDEQSLDVGIRGYAIQAENTGDKENSVDAQAKAAYNKYVNQNKGQNGEALSGNIA</sequence>
<accession>A0A6N2SFR2</accession>
<dbReference type="InterPro" id="IPR022121">
    <property type="entry name" value="Peptidase_M73_camelysin"/>
</dbReference>
<feature type="chain" id="PRO_5038539068" description="Camelysin metallo-endopeptidase" evidence="1">
    <location>
        <begin position="21"/>
        <end position="217"/>
    </location>
</feature>
<name>A0A6N2SFR2_9FIRM</name>
<evidence type="ECO:0008006" key="3">
    <source>
        <dbReference type="Google" id="ProtNLM"/>
    </source>
</evidence>
<proteinExistence type="predicted"/>
<gene>
    <name evidence="2" type="ORF">BGLFYP119_01101</name>
</gene>
<dbReference type="Pfam" id="PF12389">
    <property type="entry name" value="Peptidase_M73"/>
    <property type="match status" value="1"/>
</dbReference>
<evidence type="ECO:0000313" key="2">
    <source>
        <dbReference type="EMBL" id="VYS91764.1"/>
    </source>
</evidence>
<dbReference type="AlphaFoldDB" id="A0A6N2SFR2"/>
<reference evidence="2" key="1">
    <citation type="submission" date="2019-11" db="EMBL/GenBank/DDBJ databases">
        <authorList>
            <person name="Feng L."/>
        </authorList>
    </citation>
    <scope>NUCLEOTIDE SEQUENCE</scope>
    <source>
        <strain evidence="2">BgluceraseaLFYP119</strain>
    </source>
</reference>
<organism evidence="2">
    <name type="scientific">Blautia glucerasea</name>
    <dbReference type="NCBI Taxonomy" id="536633"/>
    <lineage>
        <taxon>Bacteria</taxon>
        <taxon>Bacillati</taxon>
        <taxon>Bacillota</taxon>
        <taxon>Clostridia</taxon>
        <taxon>Lachnospirales</taxon>
        <taxon>Lachnospiraceae</taxon>
        <taxon>Blautia</taxon>
    </lineage>
</organism>
<dbReference type="InterPro" id="IPR023833">
    <property type="entry name" value="Signal_pept_SipW-depend-type"/>
</dbReference>
<keyword evidence="1" id="KW-0732">Signal</keyword>
<evidence type="ECO:0000256" key="1">
    <source>
        <dbReference type="SAM" id="SignalP"/>
    </source>
</evidence>
<dbReference type="NCBIfam" id="TIGR04088">
    <property type="entry name" value="cognate_SipW"/>
    <property type="match status" value="1"/>
</dbReference>
<dbReference type="RefSeq" id="WP_156353449.1">
    <property type="nucleotide sequence ID" value="NZ_CACRST010000010.1"/>
</dbReference>